<evidence type="ECO:0000313" key="3">
    <source>
        <dbReference type="Proteomes" id="UP000537141"/>
    </source>
</evidence>
<keyword evidence="1" id="KW-0812">Transmembrane</keyword>
<dbReference type="AlphaFoldDB" id="A0A7X0TSF7"/>
<dbReference type="RefSeq" id="WP_184422241.1">
    <property type="nucleotide sequence ID" value="NZ_AP027362.1"/>
</dbReference>
<keyword evidence="3" id="KW-1185">Reference proteome</keyword>
<protein>
    <recommendedName>
        <fullName evidence="4">DUF4340 domain-containing protein</fullName>
    </recommendedName>
</protein>
<organism evidence="2 3">
    <name type="scientific">Thalassotalea piscium</name>
    <dbReference type="NCBI Taxonomy" id="1230533"/>
    <lineage>
        <taxon>Bacteria</taxon>
        <taxon>Pseudomonadati</taxon>
        <taxon>Pseudomonadota</taxon>
        <taxon>Gammaproteobacteria</taxon>
        <taxon>Alteromonadales</taxon>
        <taxon>Colwelliaceae</taxon>
        <taxon>Thalassotalea</taxon>
    </lineage>
</organism>
<evidence type="ECO:0008006" key="4">
    <source>
        <dbReference type="Google" id="ProtNLM"/>
    </source>
</evidence>
<gene>
    <name evidence="2" type="ORF">HNQ55_000515</name>
</gene>
<comment type="caution">
    <text evidence="2">The sequence shown here is derived from an EMBL/GenBank/DDBJ whole genome shotgun (WGS) entry which is preliminary data.</text>
</comment>
<sequence>MIKLSRSGWNNVIIFAVMGFILLINVTNKNVFSSKEKQQSEQFVLGKNAVLLTLAIGQEISIERVGRNWRATPERISGQALTQMMRSWQQLEGQVVSEPEGADLKLALMITAEVADNPKTINLSLLATDAELLVYSSDQELWFALPLALYNQLLPDAVFTDLSSQ</sequence>
<keyword evidence="1" id="KW-0472">Membrane</keyword>
<proteinExistence type="predicted"/>
<dbReference type="Proteomes" id="UP000537141">
    <property type="component" value="Unassembled WGS sequence"/>
</dbReference>
<evidence type="ECO:0000313" key="2">
    <source>
        <dbReference type="EMBL" id="MBB6542040.1"/>
    </source>
</evidence>
<accession>A0A7X0TSF7</accession>
<name>A0A7X0TSF7_9GAMM</name>
<dbReference type="EMBL" id="JACHHU010000002">
    <property type="protein sequence ID" value="MBB6542040.1"/>
    <property type="molecule type" value="Genomic_DNA"/>
</dbReference>
<evidence type="ECO:0000256" key="1">
    <source>
        <dbReference type="SAM" id="Phobius"/>
    </source>
</evidence>
<keyword evidence="1" id="KW-1133">Transmembrane helix</keyword>
<reference evidence="2 3" key="1">
    <citation type="submission" date="2020-08" db="EMBL/GenBank/DDBJ databases">
        <title>Genomic Encyclopedia of Type Strains, Phase IV (KMG-IV): sequencing the most valuable type-strain genomes for metagenomic binning, comparative biology and taxonomic classification.</title>
        <authorList>
            <person name="Goeker M."/>
        </authorList>
    </citation>
    <scope>NUCLEOTIDE SEQUENCE [LARGE SCALE GENOMIC DNA]</scope>
    <source>
        <strain evidence="2 3">DSM 26287</strain>
    </source>
</reference>
<feature type="transmembrane region" description="Helical" evidence="1">
    <location>
        <begin position="12"/>
        <end position="32"/>
    </location>
</feature>